<dbReference type="GeneID" id="105367587"/>
<name>A0AAJ6YUL3_9HYME</name>
<feature type="compositionally biased region" description="Basic and acidic residues" evidence="1">
    <location>
        <begin position="427"/>
        <end position="440"/>
    </location>
</feature>
<feature type="region of interest" description="Disordered" evidence="1">
    <location>
        <begin position="942"/>
        <end position="1098"/>
    </location>
</feature>
<feature type="compositionally biased region" description="Polar residues" evidence="1">
    <location>
        <begin position="970"/>
        <end position="995"/>
    </location>
</feature>
<proteinExistence type="predicted"/>
<reference evidence="3" key="1">
    <citation type="submission" date="2025-08" db="UniProtKB">
        <authorList>
            <consortium name="RefSeq"/>
        </authorList>
    </citation>
    <scope>IDENTIFICATION</scope>
</reference>
<accession>A0AAJ6YUL3</accession>
<feature type="region of interest" description="Disordered" evidence="1">
    <location>
        <begin position="72"/>
        <end position="144"/>
    </location>
</feature>
<feature type="compositionally biased region" description="Basic and acidic residues" evidence="1">
    <location>
        <begin position="1088"/>
        <end position="1098"/>
    </location>
</feature>
<feature type="region of interest" description="Disordered" evidence="1">
    <location>
        <begin position="407"/>
        <end position="467"/>
    </location>
</feature>
<evidence type="ECO:0000313" key="2">
    <source>
        <dbReference type="Proteomes" id="UP000695007"/>
    </source>
</evidence>
<feature type="compositionally biased region" description="Low complexity" evidence="1">
    <location>
        <begin position="408"/>
        <end position="419"/>
    </location>
</feature>
<feature type="compositionally biased region" description="Polar residues" evidence="1">
    <location>
        <begin position="269"/>
        <end position="279"/>
    </location>
</feature>
<feature type="compositionally biased region" description="Low complexity" evidence="1">
    <location>
        <begin position="1001"/>
        <end position="1033"/>
    </location>
</feature>
<protein>
    <submittedName>
        <fullName evidence="3">Uncharacterized protein LOC105367587 isoform X1</fullName>
    </submittedName>
</protein>
<feature type="compositionally biased region" description="Polar residues" evidence="1">
    <location>
        <begin position="289"/>
        <end position="300"/>
    </location>
</feature>
<feature type="compositionally biased region" description="Polar residues" evidence="1">
    <location>
        <begin position="204"/>
        <end position="217"/>
    </location>
</feature>
<evidence type="ECO:0000256" key="1">
    <source>
        <dbReference type="SAM" id="MobiDB-lite"/>
    </source>
</evidence>
<gene>
    <name evidence="3" type="primary">LOC105367587</name>
</gene>
<feature type="compositionally biased region" description="Polar residues" evidence="1">
    <location>
        <begin position="593"/>
        <end position="602"/>
    </location>
</feature>
<feature type="region of interest" description="Disordered" evidence="1">
    <location>
        <begin position="269"/>
        <end position="319"/>
    </location>
</feature>
<feature type="region of interest" description="Disordered" evidence="1">
    <location>
        <begin position="203"/>
        <end position="232"/>
    </location>
</feature>
<evidence type="ECO:0000313" key="3">
    <source>
        <dbReference type="RefSeq" id="XP_011504652.1"/>
    </source>
</evidence>
<organism evidence="2 3">
    <name type="scientific">Ceratosolen solmsi marchali</name>
    <dbReference type="NCBI Taxonomy" id="326594"/>
    <lineage>
        <taxon>Eukaryota</taxon>
        <taxon>Metazoa</taxon>
        <taxon>Ecdysozoa</taxon>
        <taxon>Arthropoda</taxon>
        <taxon>Hexapoda</taxon>
        <taxon>Insecta</taxon>
        <taxon>Pterygota</taxon>
        <taxon>Neoptera</taxon>
        <taxon>Endopterygota</taxon>
        <taxon>Hymenoptera</taxon>
        <taxon>Apocrita</taxon>
        <taxon>Proctotrupomorpha</taxon>
        <taxon>Chalcidoidea</taxon>
        <taxon>Agaonidae</taxon>
        <taxon>Agaoninae</taxon>
        <taxon>Ceratosolen</taxon>
    </lineage>
</organism>
<dbReference type="AlphaFoldDB" id="A0AAJ6YUL3"/>
<dbReference type="RefSeq" id="XP_011504652.1">
    <property type="nucleotide sequence ID" value="XM_011506350.1"/>
</dbReference>
<feature type="compositionally biased region" description="Polar residues" evidence="1">
    <location>
        <begin position="105"/>
        <end position="119"/>
    </location>
</feature>
<feature type="compositionally biased region" description="Polar residues" evidence="1">
    <location>
        <begin position="757"/>
        <end position="789"/>
    </location>
</feature>
<feature type="compositionally biased region" description="Low complexity" evidence="1">
    <location>
        <begin position="218"/>
        <end position="229"/>
    </location>
</feature>
<feature type="compositionally biased region" description="Basic and acidic residues" evidence="1">
    <location>
        <begin position="75"/>
        <end position="100"/>
    </location>
</feature>
<sequence>MARSRFYEDNGNFRYGLHCFGDELDNGRWMDTKDVAGDNKNASKKGAPHTRGTAISFGFRKRLVATGIPVSLTSKEYHQEPHQRSKSVGPEHESRRRQADDDYYQPSSRYQNYSSSGRSTPRLAPPKKESSGLPIRTNRFGFRSQHQKFTDKVTDLSFNNHNNVSDFNDRNQDKVETFQNLHRQHHQPRHNEYQEDVNFKVRQNRSPHSQQIKSRPTSANQSAHNNSSNFDANRMGVEFQGHASKYTLHSSHLPLPQYAVRMADASSKSAKTVANQNRKVGNPPRSMVGTCSSKEGSGTEDSGVGSQHGGCSDENGTGVRSRYEYYDGRQTHNKPRKLGVMLNGKSFDVRDVGDDHTVTEISVITLPKNFAQPPSHHASPNLNLNTGLVRERANQYQRAIFNKDNRYTDSTTSMSTTSSEGFDEGLGEEKAYKDRARTEKLVSSSSSSMVRSADFSPPSSDEQEFGHGGEAMADEYSFSSNDDYNQRLDALPIVPCNTVTQTTSQHFKAISNAAKSGALPKSTLRSVLLTIEDPAFAAVAATTTTLIDDETSPVDSLFDSPTASVSQSDVKVTKKEKNFMERSGNTIEDDSPGTPTNASNSLSLSEGREFFDDEIADQPGLVFDETLRDTSTANTEQSQTIMEIAPKLCKSVENSPVPECKRNRAGSVNTLSSCESLASDDLMMDYERSDASSFGDTNSRGNSTFEMQDLDDATSLLELEIQGQEVMKEWQSLLGQSNQSIANNNINAGLNNNQNADSGLSNNRTTRLLHSRSNTESPKSLDSTRSRQIFSPLRPPRSIQSPSLDSGDEGSLRLERGTYNYMFQDIVSIKTMLLKLKRVLQESEENGLTRSDTLNPFENSLKNGLFYNLNDGNATTDSSTSPNDGRDAIVDELADLRRQVVFLQGQVDDKDRTIESLQSQLTKYQSPSGAKLLSETTALLNGSGELRETSNATTQTEKLRPVSAGPSLLQGLTQDNGMGSVVSWNDSWGNQQQGSGHRPESSSSSTTSSIASTTGRPSSRRSSSDSQQQPRVSNIRGLRPPETPRTRASRSVKTPEEPSEPTTPTRSAIPTPRRLLAPTLIPRPARAQSHERPGAQLL</sequence>
<dbReference type="KEGG" id="csol:105367587"/>
<feature type="region of interest" description="Disordered" evidence="1">
    <location>
        <begin position="578"/>
        <end position="602"/>
    </location>
</feature>
<dbReference type="Proteomes" id="UP000695007">
    <property type="component" value="Unplaced"/>
</dbReference>
<feature type="region of interest" description="Disordered" evidence="1">
    <location>
        <begin position="745"/>
        <end position="811"/>
    </location>
</feature>
<feature type="compositionally biased region" description="Low complexity" evidence="1">
    <location>
        <begin position="745"/>
        <end position="756"/>
    </location>
</feature>
<keyword evidence="2" id="KW-1185">Reference proteome</keyword>